<evidence type="ECO:0000313" key="1">
    <source>
        <dbReference type="EMBL" id="CZT45185.1"/>
    </source>
</evidence>
<accession>A0A1E1M930</accession>
<dbReference type="AlphaFoldDB" id="A0A1E1M930"/>
<reference evidence="2" key="1">
    <citation type="submission" date="2016-03" db="EMBL/GenBank/DDBJ databases">
        <authorList>
            <person name="Guldener U."/>
        </authorList>
    </citation>
    <scope>NUCLEOTIDE SEQUENCE [LARGE SCALE GENOMIC DNA]</scope>
</reference>
<organism evidence="1 2">
    <name type="scientific">Rhynchosporium secalis</name>
    <name type="common">Barley scald fungus</name>
    <dbReference type="NCBI Taxonomy" id="38038"/>
    <lineage>
        <taxon>Eukaryota</taxon>
        <taxon>Fungi</taxon>
        <taxon>Dikarya</taxon>
        <taxon>Ascomycota</taxon>
        <taxon>Pezizomycotina</taxon>
        <taxon>Leotiomycetes</taxon>
        <taxon>Helotiales</taxon>
        <taxon>Ploettnerulaceae</taxon>
        <taxon>Rhynchosporium</taxon>
    </lineage>
</organism>
<name>A0A1E1M930_RHYSE</name>
<gene>
    <name evidence="1" type="ORF">RSE6_05473</name>
</gene>
<evidence type="ECO:0000313" key="2">
    <source>
        <dbReference type="Proteomes" id="UP000177625"/>
    </source>
</evidence>
<dbReference type="EMBL" id="FJVC01000201">
    <property type="protein sequence ID" value="CZT45185.1"/>
    <property type="molecule type" value="Genomic_DNA"/>
</dbReference>
<protein>
    <submittedName>
        <fullName evidence="1">Uncharacterized protein</fullName>
    </submittedName>
</protein>
<dbReference type="Proteomes" id="UP000177625">
    <property type="component" value="Unassembled WGS sequence"/>
</dbReference>
<sequence length="74" mass="7756">MIIHRTCLVSGGLGGFLLLDSRGMTLNAFARLAGARRLGGAPTTVISATTIRSLLVVGDVESTRKTYSYLGTEA</sequence>
<proteinExistence type="predicted"/>
<keyword evidence="2" id="KW-1185">Reference proteome</keyword>